<evidence type="ECO:0000256" key="5">
    <source>
        <dbReference type="ARBA" id="ARBA00022989"/>
    </source>
</evidence>
<keyword evidence="6 8" id="KW-0472">Membrane</keyword>
<dbReference type="InterPro" id="IPR005667">
    <property type="entry name" value="Sulph_transpt2"/>
</dbReference>
<reference evidence="10 11" key="1">
    <citation type="submission" date="2021-07" db="EMBL/GenBank/DDBJ databases">
        <title>Whole Genome Sequence of Nocardia Iowensis.</title>
        <authorList>
            <person name="Lamm A."/>
            <person name="Collins-Fairclough A.M."/>
            <person name="Bunk B."/>
            <person name="Sproer C."/>
        </authorList>
    </citation>
    <scope>NUCLEOTIDE SEQUENCE [LARGE SCALE GENOMIC DNA]</scope>
    <source>
        <strain evidence="10 11">NRRL 5646</strain>
    </source>
</reference>
<evidence type="ECO:0000259" key="9">
    <source>
        <dbReference type="PROSITE" id="PS50928"/>
    </source>
</evidence>
<feature type="transmembrane region" description="Helical" evidence="8">
    <location>
        <begin position="147"/>
        <end position="165"/>
    </location>
</feature>
<name>A0ABX8S0K1_NOCIO</name>
<evidence type="ECO:0000256" key="1">
    <source>
        <dbReference type="ARBA" id="ARBA00004141"/>
    </source>
</evidence>
<evidence type="ECO:0000313" key="10">
    <source>
        <dbReference type="EMBL" id="QXN95437.1"/>
    </source>
</evidence>
<keyword evidence="3 8" id="KW-0813">Transport</keyword>
<comment type="subcellular location">
    <subcellularLocation>
        <location evidence="1">Membrane</location>
        <topology evidence="1">Multi-pass membrane protein</topology>
    </subcellularLocation>
</comment>
<keyword evidence="11" id="KW-1185">Reference proteome</keyword>
<dbReference type="PANTHER" id="PTHR30406:SF8">
    <property type="entry name" value="SULFATE TRANSPORT SYSTEM PERMEASE PROTEIN CYST"/>
    <property type="match status" value="1"/>
</dbReference>
<evidence type="ECO:0000313" key="11">
    <source>
        <dbReference type="Proteomes" id="UP000694257"/>
    </source>
</evidence>
<dbReference type="Pfam" id="PF00528">
    <property type="entry name" value="BPD_transp_1"/>
    <property type="match status" value="1"/>
</dbReference>
<gene>
    <name evidence="10" type="primary">cysT</name>
    <name evidence="10" type="ORF">KV110_09960</name>
</gene>
<feature type="transmembrane region" description="Helical" evidence="8">
    <location>
        <begin position="114"/>
        <end position="135"/>
    </location>
</feature>
<comment type="function">
    <text evidence="7">Part of the ABC transporter complex CysAWTP (TC 3.A.1.6.1) involved in sulfate/thiosulfate import. Probably responsible for the translocation of the substrate across the membrane.</text>
</comment>
<dbReference type="NCBIfam" id="TIGR00969">
    <property type="entry name" value="3a0106s02"/>
    <property type="match status" value="1"/>
</dbReference>
<organism evidence="10 11">
    <name type="scientific">Nocardia iowensis</name>
    <dbReference type="NCBI Taxonomy" id="204891"/>
    <lineage>
        <taxon>Bacteria</taxon>
        <taxon>Bacillati</taxon>
        <taxon>Actinomycetota</taxon>
        <taxon>Actinomycetes</taxon>
        <taxon>Mycobacteriales</taxon>
        <taxon>Nocardiaceae</taxon>
        <taxon>Nocardia</taxon>
    </lineage>
</organism>
<protein>
    <recommendedName>
        <fullName evidence="8">Sulfate transport system permease protein CysT</fullName>
    </recommendedName>
</protein>
<feature type="domain" description="ABC transmembrane type-1" evidence="9">
    <location>
        <begin position="76"/>
        <end position="272"/>
    </location>
</feature>
<keyword evidence="4 8" id="KW-0812">Transmembrane</keyword>
<dbReference type="CDD" id="cd06261">
    <property type="entry name" value="TM_PBP2"/>
    <property type="match status" value="1"/>
</dbReference>
<feature type="transmembrane region" description="Helical" evidence="8">
    <location>
        <begin position="31"/>
        <end position="56"/>
    </location>
</feature>
<evidence type="ECO:0000256" key="8">
    <source>
        <dbReference type="RuleBase" id="RU366001"/>
    </source>
</evidence>
<dbReference type="NCBIfam" id="TIGR02139">
    <property type="entry name" value="permease_CysT"/>
    <property type="match status" value="1"/>
</dbReference>
<dbReference type="EMBL" id="CP078145">
    <property type="protein sequence ID" value="QXN95437.1"/>
    <property type="molecule type" value="Genomic_DNA"/>
</dbReference>
<evidence type="ECO:0000256" key="2">
    <source>
        <dbReference type="ARBA" id="ARBA00011779"/>
    </source>
</evidence>
<keyword evidence="5 8" id="KW-1133">Transmembrane helix</keyword>
<evidence type="ECO:0000256" key="6">
    <source>
        <dbReference type="ARBA" id="ARBA00023136"/>
    </source>
</evidence>
<accession>A0ABX8S0K1</accession>
<dbReference type="InterPro" id="IPR000515">
    <property type="entry name" value="MetI-like"/>
</dbReference>
<dbReference type="Proteomes" id="UP000694257">
    <property type="component" value="Chromosome"/>
</dbReference>
<proteinExistence type="inferred from homology"/>
<evidence type="ECO:0000256" key="7">
    <source>
        <dbReference type="ARBA" id="ARBA00025323"/>
    </source>
</evidence>
<comment type="subunit">
    <text evidence="2">The complex is composed of two ATP-binding proteins (CysA), two transmembrane proteins (CysT and CysW) and a solute-binding protein (CysP).</text>
</comment>
<dbReference type="PANTHER" id="PTHR30406">
    <property type="entry name" value="SULFATE TRANSPORT SYSTEM PERMEASE PROTEIN"/>
    <property type="match status" value="1"/>
</dbReference>
<dbReference type="InterPro" id="IPR011865">
    <property type="entry name" value="CysT_permease"/>
</dbReference>
<sequence length="287" mass="30299">MGSTPAPGDTKDTGPRGNWSWLRVTGSVGPLGIATAVLWLSIIVLLPLAALTVASFDEGWSGFWNAVTAPAALDSLRITVLVSVVVAVINVVMGTLIAWVLVRDDFPGKGIVNGLIDLPFALPTIVASIVLLSLYGPQSPIDIHLNATQPGLIVALAFVTLPFVVRSVQPVLIEADREVEQAALSLGADNWTTFRRIVLPTLGPAIISGGGLAFARAIGEYGSVVLIGGAIPRETEMASQYIQKQIEIDRPLNAAAVSVALLAISFASLLVLRLLAERSVRKEQESR</sequence>
<keyword evidence="8" id="KW-0764">Sulfate transport</keyword>
<comment type="function">
    <text evidence="8">Part of the ABC transporter complex (TC 3.A.1.6.1) involved in sulfate/thiosulfate import.</text>
</comment>
<feature type="transmembrane region" description="Helical" evidence="8">
    <location>
        <begin position="76"/>
        <end position="102"/>
    </location>
</feature>
<feature type="transmembrane region" description="Helical" evidence="8">
    <location>
        <begin position="252"/>
        <end position="276"/>
    </location>
</feature>
<dbReference type="PROSITE" id="PS50928">
    <property type="entry name" value="ABC_TM1"/>
    <property type="match status" value="1"/>
</dbReference>
<comment type="similarity">
    <text evidence="8">Belongs to the binding-protein-dependent transport system permease family. CysTW subfamily.</text>
</comment>
<evidence type="ECO:0000256" key="3">
    <source>
        <dbReference type="ARBA" id="ARBA00022448"/>
    </source>
</evidence>
<evidence type="ECO:0000256" key="4">
    <source>
        <dbReference type="ARBA" id="ARBA00022692"/>
    </source>
</evidence>
<comment type="caution">
    <text evidence="8">Lacks conserved residue(s) required for the propagation of feature annotation.</text>
</comment>